<proteinExistence type="predicted"/>
<name>A0A178I0J0_9HYPH</name>
<dbReference type="Proteomes" id="UP000078389">
    <property type="component" value="Unassembled WGS sequence"/>
</dbReference>
<dbReference type="EMBL" id="LVVY01000068">
    <property type="protein sequence ID" value="OAM78583.1"/>
    <property type="molecule type" value="Genomic_DNA"/>
</dbReference>
<dbReference type="RefSeq" id="WP_067453205.1">
    <property type="nucleotide sequence ID" value="NZ_LVVY01000068.1"/>
</dbReference>
<feature type="region of interest" description="Disordered" evidence="1">
    <location>
        <begin position="36"/>
        <end position="57"/>
    </location>
</feature>
<feature type="transmembrane region" description="Helical" evidence="2">
    <location>
        <begin position="6"/>
        <end position="29"/>
    </location>
</feature>
<dbReference type="STRING" id="1770058.A3840_05665"/>
<evidence type="ECO:0000313" key="3">
    <source>
        <dbReference type="EMBL" id="OAM78583.1"/>
    </source>
</evidence>
<reference evidence="3 4" key="1">
    <citation type="submission" date="2016-03" db="EMBL/GenBank/DDBJ databases">
        <title>Genome sequencing of Devosia sp. S37.</title>
        <authorList>
            <person name="Mohd Nor M."/>
        </authorList>
    </citation>
    <scope>NUCLEOTIDE SEQUENCE [LARGE SCALE GENOMIC DNA]</scope>
    <source>
        <strain evidence="3 4">S37</strain>
    </source>
</reference>
<keyword evidence="2" id="KW-0472">Membrane</keyword>
<evidence type="ECO:0000256" key="1">
    <source>
        <dbReference type="SAM" id="MobiDB-lite"/>
    </source>
</evidence>
<gene>
    <name evidence="3" type="ORF">A3840_05665</name>
</gene>
<accession>A0A178I0J0</accession>
<evidence type="ECO:0000313" key="4">
    <source>
        <dbReference type="Proteomes" id="UP000078389"/>
    </source>
</evidence>
<keyword evidence="2" id="KW-1133">Transmembrane helix</keyword>
<keyword evidence="4" id="KW-1185">Reference proteome</keyword>
<organism evidence="3 4">
    <name type="scientific">Devosia elaeis</name>
    <dbReference type="NCBI Taxonomy" id="1770058"/>
    <lineage>
        <taxon>Bacteria</taxon>
        <taxon>Pseudomonadati</taxon>
        <taxon>Pseudomonadota</taxon>
        <taxon>Alphaproteobacteria</taxon>
        <taxon>Hyphomicrobiales</taxon>
        <taxon>Devosiaceae</taxon>
        <taxon>Devosia</taxon>
    </lineage>
</organism>
<protein>
    <submittedName>
        <fullName evidence="3">Uncharacterized protein</fullName>
    </submittedName>
</protein>
<comment type="caution">
    <text evidence="3">The sequence shown here is derived from an EMBL/GenBank/DDBJ whole genome shotgun (WGS) entry which is preliminary data.</text>
</comment>
<evidence type="ECO:0000256" key="2">
    <source>
        <dbReference type="SAM" id="Phobius"/>
    </source>
</evidence>
<sequence>MRDTIWTWANILSFAVITAAGLLVLYVLWRDRRQRRPAPAPEPNQHPATPPPGADQETLKRFKAALEESGRRGE</sequence>
<dbReference type="AlphaFoldDB" id="A0A178I0J0"/>
<feature type="compositionally biased region" description="Pro residues" evidence="1">
    <location>
        <begin position="38"/>
        <end position="53"/>
    </location>
</feature>
<keyword evidence="2" id="KW-0812">Transmembrane</keyword>